<evidence type="ECO:0000256" key="1">
    <source>
        <dbReference type="SAM" id="MobiDB-lite"/>
    </source>
</evidence>
<proteinExistence type="predicted"/>
<gene>
    <name evidence="3" type="ORF">DRE_03012</name>
</gene>
<feature type="transmembrane region" description="Helical" evidence="2">
    <location>
        <begin position="23"/>
        <end position="48"/>
    </location>
</feature>
<dbReference type="Proteomes" id="UP000024837">
    <property type="component" value="Unassembled WGS sequence"/>
</dbReference>
<feature type="region of interest" description="Disordered" evidence="1">
    <location>
        <begin position="121"/>
        <end position="160"/>
    </location>
</feature>
<keyword evidence="2" id="KW-1133">Transmembrane helix</keyword>
<evidence type="ECO:0000313" key="3">
    <source>
        <dbReference type="EMBL" id="EWC47812.1"/>
    </source>
</evidence>
<accession>W7I5R7</accession>
<organism evidence="3 4">
    <name type="scientific">Drechslerella stenobrocha 248</name>
    <dbReference type="NCBI Taxonomy" id="1043628"/>
    <lineage>
        <taxon>Eukaryota</taxon>
        <taxon>Fungi</taxon>
        <taxon>Dikarya</taxon>
        <taxon>Ascomycota</taxon>
        <taxon>Pezizomycotina</taxon>
        <taxon>Orbiliomycetes</taxon>
        <taxon>Orbiliales</taxon>
        <taxon>Orbiliaceae</taxon>
        <taxon>Drechslerella</taxon>
    </lineage>
</organism>
<protein>
    <submittedName>
        <fullName evidence="3">Uncharacterized protein</fullName>
    </submittedName>
</protein>
<dbReference type="HOGENOM" id="CLU_1652114_0_0_1"/>
<dbReference type="EMBL" id="KI966408">
    <property type="protein sequence ID" value="EWC47812.1"/>
    <property type="molecule type" value="Genomic_DNA"/>
</dbReference>
<keyword evidence="2" id="KW-0812">Transmembrane</keyword>
<dbReference type="AlphaFoldDB" id="W7I5R7"/>
<keyword evidence="4" id="KW-1185">Reference proteome</keyword>
<keyword evidence="2" id="KW-0472">Membrane</keyword>
<name>W7I5R7_9PEZI</name>
<sequence>MAILLLPRYYYDGVTHRSTLPRWVWTVIAVVISFVVVTAAIGGCIYLCCRAGWSRRRNEYRYQQHANYGYEQQQQQPPVNMFVMVNMDDLAAAGLGGAQAPGQAVGGGAGAGAGLPPAGGAAGGGWGAGLPPARGSGARRAPQGQNQQPGVQAPPPAYRP</sequence>
<reference evidence="3 4" key="1">
    <citation type="submission" date="2013-05" db="EMBL/GenBank/DDBJ databases">
        <title>Drechslerella stenobrocha genome reveals carnivorous origination and mechanical trapping mechanism of predatory fungi.</title>
        <authorList>
            <person name="Liu X."/>
            <person name="Zhang W."/>
            <person name="Liu K."/>
        </authorList>
    </citation>
    <scope>NUCLEOTIDE SEQUENCE [LARGE SCALE GENOMIC DNA]</scope>
    <source>
        <strain evidence="3 4">248</strain>
    </source>
</reference>
<evidence type="ECO:0000313" key="4">
    <source>
        <dbReference type="Proteomes" id="UP000024837"/>
    </source>
</evidence>
<evidence type="ECO:0000256" key="2">
    <source>
        <dbReference type="SAM" id="Phobius"/>
    </source>
</evidence>